<comment type="caution">
    <text evidence="2">The sequence shown here is derived from an EMBL/GenBank/DDBJ whole genome shotgun (WGS) entry which is preliminary data.</text>
</comment>
<evidence type="ECO:0000313" key="2">
    <source>
        <dbReference type="EMBL" id="KAK0744497.1"/>
    </source>
</evidence>
<gene>
    <name evidence="2" type="ORF">B0T21DRAFT_344694</name>
</gene>
<feature type="region of interest" description="Disordered" evidence="1">
    <location>
        <begin position="74"/>
        <end position="129"/>
    </location>
</feature>
<protein>
    <submittedName>
        <fullName evidence="2">Uncharacterized protein</fullName>
    </submittedName>
</protein>
<sequence length="181" mass="19497">MLRRGEIGIEILVVREYLLCPAPGAFDIHQAATALDSFGKRFGTLVGLLSCLCYHSVFLKEVRLQLTAGGLMSSNNNSNNNNSNNNNSNNKNNNNNNNNAADASSPPPPLPAPRLAGAAGPARRRRGQDAGGCGRIEYGLTEVYCRMATCGCLRRWRVALRREAALLAAIAAIERFNLGGR</sequence>
<accession>A0AA40K3N5</accession>
<reference evidence="2" key="1">
    <citation type="submission" date="2023-06" db="EMBL/GenBank/DDBJ databases">
        <title>Genome-scale phylogeny and comparative genomics of the fungal order Sordariales.</title>
        <authorList>
            <consortium name="Lawrence Berkeley National Laboratory"/>
            <person name="Hensen N."/>
            <person name="Bonometti L."/>
            <person name="Westerberg I."/>
            <person name="Brannstrom I.O."/>
            <person name="Guillou S."/>
            <person name="Cros-Aarteil S."/>
            <person name="Calhoun S."/>
            <person name="Haridas S."/>
            <person name="Kuo A."/>
            <person name="Mondo S."/>
            <person name="Pangilinan J."/>
            <person name="Riley R."/>
            <person name="Labutti K."/>
            <person name="Andreopoulos B."/>
            <person name="Lipzen A."/>
            <person name="Chen C."/>
            <person name="Yanf M."/>
            <person name="Daum C."/>
            <person name="Ng V."/>
            <person name="Clum A."/>
            <person name="Steindorff A."/>
            <person name="Ohm R."/>
            <person name="Martin F."/>
            <person name="Silar P."/>
            <person name="Natvig D."/>
            <person name="Lalanne C."/>
            <person name="Gautier V."/>
            <person name="Ament-Velasquez S.L."/>
            <person name="Kruys A."/>
            <person name="Hutchinson M.I."/>
            <person name="Powell A.J."/>
            <person name="Barry K."/>
            <person name="Miller A.N."/>
            <person name="Grigoriev I.V."/>
            <person name="Debuchy R."/>
            <person name="Gladieux P."/>
            <person name="Thoren M.H."/>
            <person name="Johannesson H."/>
        </authorList>
    </citation>
    <scope>NUCLEOTIDE SEQUENCE</scope>
    <source>
        <strain evidence="2">CBS 540.89</strain>
    </source>
</reference>
<keyword evidence="3" id="KW-1185">Reference proteome</keyword>
<organism evidence="2 3">
    <name type="scientific">Apiosordaria backusii</name>
    <dbReference type="NCBI Taxonomy" id="314023"/>
    <lineage>
        <taxon>Eukaryota</taxon>
        <taxon>Fungi</taxon>
        <taxon>Dikarya</taxon>
        <taxon>Ascomycota</taxon>
        <taxon>Pezizomycotina</taxon>
        <taxon>Sordariomycetes</taxon>
        <taxon>Sordariomycetidae</taxon>
        <taxon>Sordariales</taxon>
        <taxon>Lasiosphaeriaceae</taxon>
        <taxon>Apiosordaria</taxon>
    </lineage>
</organism>
<dbReference type="AlphaFoldDB" id="A0AA40K3N5"/>
<evidence type="ECO:0000256" key="1">
    <source>
        <dbReference type="SAM" id="MobiDB-lite"/>
    </source>
</evidence>
<proteinExistence type="predicted"/>
<feature type="compositionally biased region" description="Low complexity" evidence="1">
    <location>
        <begin position="74"/>
        <end position="104"/>
    </location>
</feature>
<evidence type="ECO:0000313" key="3">
    <source>
        <dbReference type="Proteomes" id="UP001172159"/>
    </source>
</evidence>
<name>A0AA40K3N5_9PEZI</name>
<dbReference type="Proteomes" id="UP001172159">
    <property type="component" value="Unassembled WGS sequence"/>
</dbReference>
<dbReference type="EMBL" id="JAUKTV010000002">
    <property type="protein sequence ID" value="KAK0744497.1"/>
    <property type="molecule type" value="Genomic_DNA"/>
</dbReference>